<protein>
    <submittedName>
        <fullName evidence="2">Uncharacterized protein</fullName>
    </submittedName>
</protein>
<accession>A0ABP8FYI7</accession>
<keyword evidence="3" id="KW-1185">Reference proteome</keyword>
<sequence>MKNEGKKAGDKDLHTEAPISEKDEVKQAEEKLNKNADKKSVATELKILESGKGK</sequence>
<gene>
    <name evidence="2" type="ORF">GCM10023149_09520</name>
</gene>
<evidence type="ECO:0000313" key="3">
    <source>
        <dbReference type="Proteomes" id="UP001500582"/>
    </source>
</evidence>
<feature type="region of interest" description="Disordered" evidence="1">
    <location>
        <begin position="1"/>
        <end position="54"/>
    </location>
</feature>
<dbReference type="RefSeq" id="WP_345209860.1">
    <property type="nucleotide sequence ID" value="NZ_BAABFT010000002.1"/>
</dbReference>
<comment type="caution">
    <text evidence="2">The sequence shown here is derived from an EMBL/GenBank/DDBJ whole genome shotgun (WGS) entry which is preliminary data.</text>
</comment>
<evidence type="ECO:0000256" key="1">
    <source>
        <dbReference type="SAM" id="MobiDB-lite"/>
    </source>
</evidence>
<dbReference type="EMBL" id="BAABFT010000002">
    <property type="protein sequence ID" value="GAA4313670.1"/>
    <property type="molecule type" value="Genomic_DNA"/>
</dbReference>
<reference evidence="3" key="1">
    <citation type="journal article" date="2019" name="Int. J. Syst. Evol. Microbiol.">
        <title>The Global Catalogue of Microorganisms (GCM) 10K type strain sequencing project: providing services to taxonomists for standard genome sequencing and annotation.</title>
        <authorList>
            <consortium name="The Broad Institute Genomics Platform"/>
            <consortium name="The Broad Institute Genome Sequencing Center for Infectious Disease"/>
            <person name="Wu L."/>
            <person name="Ma J."/>
        </authorList>
    </citation>
    <scope>NUCLEOTIDE SEQUENCE [LARGE SCALE GENOMIC DNA]</scope>
    <source>
        <strain evidence="3">JCM 17705</strain>
    </source>
</reference>
<organism evidence="2 3">
    <name type="scientific">Mucilaginibacter gynuensis</name>
    <dbReference type="NCBI Taxonomy" id="1302236"/>
    <lineage>
        <taxon>Bacteria</taxon>
        <taxon>Pseudomonadati</taxon>
        <taxon>Bacteroidota</taxon>
        <taxon>Sphingobacteriia</taxon>
        <taxon>Sphingobacteriales</taxon>
        <taxon>Sphingobacteriaceae</taxon>
        <taxon>Mucilaginibacter</taxon>
    </lineage>
</organism>
<evidence type="ECO:0000313" key="2">
    <source>
        <dbReference type="EMBL" id="GAA4313670.1"/>
    </source>
</evidence>
<proteinExistence type="predicted"/>
<name>A0ABP8FYI7_9SPHI</name>
<dbReference type="Proteomes" id="UP001500582">
    <property type="component" value="Unassembled WGS sequence"/>
</dbReference>